<keyword evidence="2" id="KW-0472">Membrane</keyword>
<dbReference type="Proteomes" id="UP001499942">
    <property type="component" value="Unassembled WGS sequence"/>
</dbReference>
<evidence type="ECO:0000313" key="3">
    <source>
        <dbReference type="EMBL" id="GAA2497359.1"/>
    </source>
</evidence>
<evidence type="ECO:0000313" key="4">
    <source>
        <dbReference type="Proteomes" id="UP001499942"/>
    </source>
</evidence>
<evidence type="ECO:0000256" key="2">
    <source>
        <dbReference type="SAM" id="Phobius"/>
    </source>
</evidence>
<keyword evidence="2" id="KW-1133">Transmembrane helix</keyword>
<gene>
    <name evidence="3" type="ORF">GCM10010393_31790</name>
</gene>
<keyword evidence="2" id="KW-0812">Transmembrane</keyword>
<protein>
    <recommendedName>
        <fullName evidence="5">Major facilitator superfamily (MFS) profile domain-containing protein</fullName>
    </recommendedName>
</protein>
<accession>A0ABN3M7R5</accession>
<feature type="transmembrane region" description="Helical" evidence="2">
    <location>
        <begin position="29"/>
        <end position="53"/>
    </location>
</feature>
<comment type="caution">
    <text evidence="3">The sequence shown here is derived from an EMBL/GenBank/DDBJ whole genome shotgun (WGS) entry which is preliminary data.</text>
</comment>
<feature type="region of interest" description="Disordered" evidence="1">
    <location>
        <begin position="53"/>
        <end position="103"/>
    </location>
</feature>
<organism evidence="3 4">
    <name type="scientific">Streptomyces gobitricini</name>
    <dbReference type="NCBI Taxonomy" id="68211"/>
    <lineage>
        <taxon>Bacteria</taxon>
        <taxon>Bacillati</taxon>
        <taxon>Actinomycetota</taxon>
        <taxon>Actinomycetes</taxon>
        <taxon>Kitasatosporales</taxon>
        <taxon>Streptomycetaceae</taxon>
        <taxon>Streptomyces</taxon>
    </lineage>
</organism>
<name>A0ABN3M7R5_9ACTN</name>
<dbReference type="EMBL" id="BAAASR010000018">
    <property type="protein sequence ID" value="GAA2497359.1"/>
    <property type="molecule type" value="Genomic_DNA"/>
</dbReference>
<sequence>MSAFHAVFSLGGVLAALVGARLITWGWDLGVTLTAVAVTGCVVALAAAPALLGPPGGVRSGARSGGTVADAGPASTGPVPGPASDSARPAGRRRTPRRCGPWP</sequence>
<proteinExistence type="predicted"/>
<evidence type="ECO:0000256" key="1">
    <source>
        <dbReference type="SAM" id="MobiDB-lite"/>
    </source>
</evidence>
<keyword evidence="4" id="KW-1185">Reference proteome</keyword>
<reference evidence="3 4" key="1">
    <citation type="journal article" date="2019" name="Int. J. Syst. Evol. Microbiol.">
        <title>The Global Catalogue of Microorganisms (GCM) 10K type strain sequencing project: providing services to taxonomists for standard genome sequencing and annotation.</title>
        <authorList>
            <consortium name="The Broad Institute Genomics Platform"/>
            <consortium name="The Broad Institute Genome Sequencing Center for Infectious Disease"/>
            <person name="Wu L."/>
            <person name="Ma J."/>
        </authorList>
    </citation>
    <scope>NUCLEOTIDE SEQUENCE [LARGE SCALE GENOMIC DNA]</scope>
    <source>
        <strain evidence="3 4">JCM 5062</strain>
    </source>
</reference>
<evidence type="ECO:0008006" key="5">
    <source>
        <dbReference type="Google" id="ProtNLM"/>
    </source>
</evidence>